<dbReference type="Pfam" id="PF19279">
    <property type="entry name" value="YegS_C"/>
    <property type="match status" value="1"/>
</dbReference>
<dbReference type="PANTHER" id="PTHR12358">
    <property type="entry name" value="SPHINGOSINE KINASE"/>
    <property type="match status" value="1"/>
</dbReference>
<organism evidence="10 11">
    <name type="scientific">Flexivirga alba</name>
    <dbReference type="NCBI Taxonomy" id="702742"/>
    <lineage>
        <taxon>Bacteria</taxon>
        <taxon>Bacillati</taxon>
        <taxon>Actinomycetota</taxon>
        <taxon>Actinomycetes</taxon>
        <taxon>Micrococcales</taxon>
        <taxon>Dermacoccaceae</taxon>
        <taxon>Flexivirga</taxon>
    </lineage>
</organism>
<keyword evidence="5 10" id="KW-0418">Kinase</keyword>
<feature type="domain" description="DAGKc" evidence="9">
    <location>
        <begin position="1"/>
        <end position="130"/>
    </location>
</feature>
<dbReference type="SMART" id="SM00046">
    <property type="entry name" value="DAGKc"/>
    <property type="match status" value="1"/>
</dbReference>
<dbReference type="Proteomes" id="UP001596298">
    <property type="component" value="Unassembled WGS sequence"/>
</dbReference>
<gene>
    <name evidence="10" type="ORF">ACFQDH_06590</name>
</gene>
<dbReference type="InterPro" id="IPR001206">
    <property type="entry name" value="Diacylglycerol_kinase_cat_dom"/>
</dbReference>
<dbReference type="Pfam" id="PF00781">
    <property type="entry name" value="DAGK_cat"/>
    <property type="match status" value="1"/>
</dbReference>
<dbReference type="GO" id="GO:0016301">
    <property type="term" value="F:kinase activity"/>
    <property type="evidence" value="ECO:0007669"/>
    <property type="project" value="UniProtKB-KW"/>
</dbReference>
<comment type="similarity">
    <text evidence="2">Belongs to the diacylglycerol/lipid kinase family.</text>
</comment>
<keyword evidence="8" id="KW-1208">Phospholipid metabolism</keyword>
<accession>A0ABW2ADV9</accession>
<keyword evidence="4" id="KW-0547">Nucleotide-binding</keyword>
<evidence type="ECO:0000313" key="11">
    <source>
        <dbReference type="Proteomes" id="UP001596298"/>
    </source>
</evidence>
<evidence type="ECO:0000256" key="6">
    <source>
        <dbReference type="ARBA" id="ARBA00022840"/>
    </source>
</evidence>
<dbReference type="EC" id="2.7.1.-" evidence="10"/>
<dbReference type="InterPro" id="IPR045540">
    <property type="entry name" value="YegS/DAGK_C"/>
</dbReference>
<dbReference type="PROSITE" id="PS50146">
    <property type="entry name" value="DAGK"/>
    <property type="match status" value="1"/>
</dbReference>
<evidence type="ECO:0000256" key="7">
    <source>
        <dbReference type="ARBA" id="ARBA00023209"/>
    </source>
</evidence>
<evidence type="ECO:0000256" key="1">
    <source>
        <dbReference type="ARBA" id="ARBA00001946"/>
    </source>
</evidence>
<sequence length="304" mass="32395">MQRAALVVNPTKVKNLRRLRGELTAVFQGYGWAEPLWSETTVEDPGGGQARDALAHGVDLVVALGGDGTVRSVASALLRTDTPLAVLAGGTGNLFARQLRLPINRYADALRIGLSGADTPVDAIRISLDSRGTSEFDSEHIGLVMGGIGRDADIMADTTEKLKSRIGWTAYLVAGLRQATHELIPARIKVPGRPVLERDVTAVLAGNCGMLQGGMRLMPDAVVDDGLLDVVVVKGGGLRWLPVFGKVLTRSHKDSEQFTRAQVSELTVDVATPQRVEVDGDVIGMARTVRFAAAHGALTVRLPR</sequence>
<evidence type="ECO:0000256" key="8">
    <source>
        <dbReference type="ARBA" id="ARBA00023264"/>
    </source>
</evidence>
<comment type="caution">
    <text evidence="10">The sequence shown here is derived from an EMBL/GenBank/DDBJ whole genome shotgun (WGS) entry which is preliminary data.</text>
</comment>
<keyword evidence="3 10" id="KW-0808">Transferase</keyword>
<dbReference type="InterPro" id="IPR017438">
    <property type="entry name" value="ATP-NAD_kinase_N"/>
</dbReference>
<keyword evidence="7" id="KW-0444">Lipid biosynthesis</keyword>
<keyword evidence="11" id="KW-1185">Reference proteome</keyword>
<evidence type="ECO:0000256" key="3">
    <source>
        <dbReference type="ARBA" id="ARBA00022679"/>
    </source>
</evidence>
<evidence type="ECO:0000256" key="4">
    <source>
        <dbReference type="ARBA" id="ARBA00022741"/>
    </source>
</evidence>
<dbReference type="SUPFAM" id="SSF111331">
    <property type="entry name" value="NAD kinase/diacylglycerol kinase-like"/>
    <property type="match status" value="1"/>
</dbReference>
<keyword evidence="6" id="KW-0067">ATP-binding</keyword>
<protein>
    <submittedName>
        <fullName evidence="10">Diacylglycerol/lipid kinase family protein</fullName>
        <ecNumber evidence="10">2.7.1.-</ecNumber>
    </submittedName>
</protein>
<keyword evidence="7" id="KW-0594">Phospholipid biosynthesis</keyword>
<evidence type="ECO:0000256" key="2">
    <source>
        <dbReference type="ARBA" id="ARBA00005983"/>
    </source>
</evidence>
<dbReference type="RefSeq" id="WP_382399634.1">
    <property type="nucleotide sequence ID" value="NZ_JBHSWH010000001.1"/>
</dbReference>
<dbReference type="Gene3D" id="3.40.50.10330">
    <property type="entry name" value="Probable inorganic polyphosphate/atp-NAD kinase, domain 1"/>
    <property type="match status" value="1"/>
</dbReference>
<dbReference type="InterPro" id="IPR016064">
    <property type="entry name" value="NAD/diacylglycerol_kinase_sf"/>
</dbReference>
<dbReference type="PANTHER" id="PTHR12358:SF106">
    <property type="entry name" value="LIPID KINASE YEGS"/>
    <property type="match status" value="1"/>
</dbReference>
<evidence type="ECO:0000313" key="10">
    <source>
        <dbReference type="EMBL" id="MFC6704942.1"/>
    </source>
</evidence>
<evidence type="ECO:0000259" key="9">
    <source>
        <dbReference type="PROSITE" id="PS50146"/>
    </source>
</evidence>
<dbReference type="InterPro" id="IPR050187">
    <property type="entry name" value="Lipid_Phosphate_FormReg"/>
</dbReference>
<keyword evidence="7" id="KW-0443">Lipid metabolism</keyword>
<comment type="cofactor">
    <cofactor evidence="1">
        <name>Mg(2+)</name>
        <dbReference type="ChEBI" id="CHEBI:18420"/>
    </cofactor>
</comment>
<name>A0ABW2ADV9_9MICO</name>
<evidence type="ECO:0000256" key="5">
    <source>
        <dbReference type="ARBA" id="ARBA00022777"/>
    </source>
</evidence>
<dbReference type="EMBL" id="JBHSWH010000001">
    <property type="protein sequence ID" value="MFC6704942.1"/>
    <property type="molecule type" value="Genomic_DNA"/>
</dbReference>
<dbReference type="Gene3D" id="2.60.200.40">
    <property type="match status" value="1"/>
</dbReference>
<reference evidence="11" key="1">
    <citation type="journal article" date="2019" name="Int. J. Syst. Evol. Microbiol.">
        <title>The Global Catalogue of Microorganisms (GCM) 10K type strain sequencing project: providing services to taxonomists for standard genome sequencing and annotation.</title>
        <authorList>
            <consortium name="The Broad Institute Genomics Platform"/>
            <consortium name="The Broad Institute Genome Sequencing Center for Infectious Disease"/>
            <person name="Wu L."/>
            <person name="Ma J."/>
        </authorList>
    </citation>
    <scope>NUCLEOTIDE SEQUENCE [LARGE SCALE GENOMIC DNA]</scope>
    <source>
        <strain evidence="11">CCUG 58127</strain>
    </source>
</reference>
<proteinExistence type="inferred from homology"/>